<dbReference type="SMART" id="SM00358">
    <property type="entry name" value="DSRM"/>
    <property type="match status" value="5"/>
</dbReference>
<dbReference type="GO" id="GO:0010468">
    <property type="term" value="P:regulation of gene expression"/>
    <property type="evidence" value="ECO:0007669"/>
    <property type="project" value="UniProtKB-ARBA"/>
</dbReference>
<dbReference type="GO" id="GO:0010494">
    <property type="term" value="C:cytoplasmic stress granule"/>
    <property type="evidence" value="ECO:0007669"/>
    <property type="project" value="TreeGrafter"/>
</dbReference>
<reference evidence="6 7" key="1">
    <citation type="submission" date="2020-08" db="EMBL/GenBank/DDBJ databases">
        <title>Aphidius gifuensis genome sequencing and assembly.</title>
        <authorList>
            <person name="Du Z."/>
        </authorList>
    </citation>
    <scope>NUCLEOTIDE SEQUENCE [LARGE SCALE GENOMIC DNA]</scope>
    <source>
        <strain evidence="6">YNYX2018</strain>
        <tissue evidence="6">Adults</tissue>
    </source>
</reference>
<dbReference type="GO" id="GO:0032839">
    <property type="term" value="C:dendrite cytoplasm"/>
    <property type="evidence" value="ECO:0007669"/>
    <property type="project" value="GOC"/>
</dbReference>
<dbReference type="FunFam" id="3.30.160.20:FF:000073">
    <property type="entry name" value="Double-stranded RNA-binding protein Staufen homolog"/>
    <property type="match status" value="1"/>
</dbReference>
<dbReference type="CDD" id="cd19860">
    <property type="entry name" value="DSRM_STAU_rpt4"/>
    <property type="match status" value="1"/>
</dbReference>
<evidence type="ECO:0000256" key="4">
    <source>
        <dbReference type="SAM" id="MobiDB-lite"/>
    </source>
</evidence>
<feature type="domain" description="DRBM" evidence="5">
    <location>
        <begin position="169"/>
        <end position="236"/>
    </location>
</feature>
<dbReference type="CDD" id="cd19857">
    <property type="entry name" value="DSRM_STAU_rpt1"/>
    <property type="match status" value="1"/>
</dbReference>
<feature type="compositionally biased region" description="Low complexity" evidence="4">
    <location>
        <begin position="104"/>
        <end position="124"/>
    </location>
</feature>
<gene>
    <name evidence="6" type="ORF">HCN44_005994</name>
</gene>
<proteinExistence type="predicted"/>
<dbReference type="Proteomes" id="UP000639338">
    <property type="component" value="Unassembled WGS sequence"/>
</dbReference>
<dbReference type="FunFam" id="3.30.160.20:FF:000007">
    <property type="entry name" value="Double-stranded RNA-binding protein Staufen homolog 1"/>
    <property type="match status" value="2"/>
</dbReference>
<evidence type="ECO:0000259" key="5">
    <source>
        <dbReference type="PROSITE" id="PS50137"/>
    </source>
</evidence>
<dbReference type="EMBL" id="JACMRX010000001">
    <property type="protein sequence ID" value="KAF7997423.1"/>
    <property type="molecule type" value="Genomic_DNA"/>
</dbReference>
<dbReference type="GO" id="GO:0035418">
    <property type="term" value="P:protein localization to synapse"/>
    <property type="evidence" value="ECO:0007669"/>
    <property type="project" value="TreeGrafter"/>
</dbReference>
<dbReference type="AlphaFoldDB" id="A0A834Y1E2"/>
<dbReference type="OrthoDB" id="10037267at2759"/>
<feature type="domain" description="DRBM" evidence="5">
    <location>
        <begin position="527"/>
        <end position="595"/>
    </location>
</feature>
<dbReference type="Pfam" id="PF16482">
    <property type="entry name" value="Staufen_C"/>
    <property type="match status" value="1"/>
</dbReference>
<keyword evidence="1" id="KW-0677">Repeat</keyword>
<dbReference type="PANTHER" id="PTHR46054:SF3">
    <property type="entry name" value="MATERNAL EFFECT PROTEIN STAUFEN"/>
    <property type="match status" value="1"/>
</dbReference>
<feature type="domain" description="DRBM" evidence="5">
    <location>
        <begin position="307"/>
        <end position="366"/>
    </location>
</feature>
<feature type="region of interest" description="Disordered" evidence="4">
    <location>
        <begin position="230"/>
        <end position="265"/>
    </location>
</feature>
<comment type="caution">
    <text evidence="6">The sequence shown here is derived from an EMBL/GenBank/DDBJ whole genome shotgun (WGS) entry which is preliminary data.</text>
</comment>
<evidence type="ECO:0000256" key="1">
    <source>
        <dbReference type="ARBA" id="ARBA00022737"/>
    </source>
</evidence>
<protein>
    <recommendedName>
        <fullName evidence="5">DRBM domain-containing protein</fullName>
    </recommendedName>
</protein>
<feature type="domain" description="DRBM" evidence="5">
    <location>
        <begin position="413"/>
        <end position="480"/>
    </location>
</feature>
<dbReference type="SUPFAM" id="SSF54768">
    <property type="entry name" value="dsRNA-binding domain-like"/>
    <property type="match status" value="5"/>
</dbReference>
<feature type="compositionally biased region" description="Polar residues" evidence="4">
    <location>
        <begin position="125"/>
        <end position="162"/>
    </location>
</feature>
<dbReference type="PANTHER" id="PTHR46054">
    <property type="entry name" value="MATERNAL EFFECT PROTEIN STAUFEN"/>
    <property type="match status" value="1"/>
</dbReference>
<dbReference type="GO" id="GO:0008298">
    <property type="term" value="P:intracellular mRNA localization"/>
    <property type="evidence" value="ECO:0007669"/>
    <property type="project" value="TreeGrafter"/>
</dbReference>
<dbReference type="InterPro" id="IPR014720">
    <property type="entry name" value="dsRBD_dom"/>
</dbReference>
<dbReference type="InterPro" id="IPR051740">
    <property type="entry name" value="DRBM-containing_protein"/>
</dbReference>
<keyword evidence="2 3" id="KW-0694">RNA-binding</keyword>
<dbReference type="PROSITE" id="PS50137">
    <property type="entry name" value="DS_RBD"/>
    <property type="match status" value="5"/>
</dbReference>
<evidence type="ECO:0000313" key="7">
    <source>
        <dbReference type="Proteomes" id="UP000639338"/>
    </source>
</evidence>
<sequence>MMLRHQHHTIQNQLRDQNRIANSTRQMSQSNMIPAHQAHMHLHRGIHGPQQIISMSHQPMHHMQNSGPRQPMMITQNPQNPNGTMLNVGLNRQGDGSQTVIQYQQQVPPQQHQQQQQIQNQNHQPSKTLNESPINLNKRQLRDQSPSNKNHGNSTNINNIDLTNMKEKTPMCLVNELARFNKIQHQYRLTNEQGPAHKKRFTVTLKLGEEEYVADGASIKKAQHSAATEALSKTWYRQPPPKPRGMRINSSGKSSTTSGNYTSHLPPTVELNALAMKRGESTIYTFKQAPSNQQLFIPQNFGNLPNHQRSFTPNYQQVRSMNSYPKNDGLYLVTLTVGEREFIGKGVTAQAARHDAASRALEQLRQLPLPEDTTTTTSTTTTTTTTATTCVSAENGSSTCSSGIDEQNSELKSPVSLVHETALKRGLSVSFEVVSETGKPHIRTFSTKCIVGDTITIGEGSSKKVSKKKSAELMLEKVKKLPPVTITVQNKTIRLKRKPPATKKKSRNLIKDYQEPKSIADTSDSVNPISRLVQIQQSKREKEPIYTLLEEKGAPRKREFLMEVSIGQYSATGIGPNKKMGKRAAAEALLTQLGYSKPQIQPTKPAIKTKTTDNDNSTNTSGESKPRKVTFLNDEKTSEESQSQSHGGSLGRQLVPGLLLVDGGQDSKISSGPSVQAVAEELREQQQTSPPGISPKEQLTYLAQLLNFQVEFSDFPKGVHKEFLSLVSLNTHPPQVCHGHGPTTSASRDQAARTALRTLSKLGLDSVTSTQNNKQEKNDASDAIHINTQTKTNMLNQAIDK</sequence>
<name>A0A834Y1E2_APHGI</name>
<dbReference type="InterPro" id="IPR032478">
    <property type="entry name" value="Staufen_C"/>
</dbReference>
<dbReference type="FunFam" id="3.30.160.20:FF:000013">
    <property type="entry name" value="double-stranded RNA-binding protein Staufen homolog 2 isoform X3"/>
    <property type="match status" value="1"/>
</dbReference>
<dbReference type="GO" id="GO:0043025">
    <property type="term" value="C:neuronal cell body"/>
    <property type="evidence" value="ECO:0007669"/>
    <property type="project" value="TreeGrafter"/>
</dbReference>
<dbReference type="CDD" id="cd19861">
    <property type="entry name" value="DSRM_STAU_rpt5"/>
    <property type="match status" value="1"/>
</dbReference>
<dbReference type="GO" id="GO:0007281">
    <property type="term" value="P:germ cell development"/>
    <property type="evidence" value="ECO:0007669"/>
    <property type="project" value="TreeGrafter"/>
</dbReference>
<feature type="region of interest" description="Disordered" evidence="4">
    <location>
        <begin position="104"/>
        <end position="162"/>
    </location>
</feature>
<organism evidence="6 7">
    <name type="scientific">Aphidius gifuensis</name>
    <name type="common">Parasitoid wasp</name>
    <dbReference type="NCBI Taxonomy" id="684658"/>
    <lineage>
        <taxon>Eukaryota</taxon>
        <taxon>Metazoa</taxon>
        <taxon>Ecdysozoa</taxon>
        <taxon>Arthropoda</taxon>
        <taxon>Hexapoda</taxon>
        <taxon>Insecta</taxon>
        <taxon>Pterygota</taxon>
        <taxon>Neoptera</taxon>
        <taxon>Endopterygota</taxon>
        <taxon>Hymenoptera</taxon>
        <taxon>Apocrita</taxon>
        <taxon>Ichneumonoidea</taxon>
        <taxon>Braconidae</taxon>
        <taxon>Aphidiinae</taxon>
        <taxon>Aphidius</taxon>
    </lineage>
</organism>
<dbReference type="Gene3D" id="3.30.160.20">
    <property type="match status" value="5"/>
</dbReference>
<dbReference type="Pfam" id="PF00035">
    <property type="entry name" value="dsrm"/>
    <property type="match status" value="3"/>
</dbReference>
<accession>A0A834Y1E2</accession>
<dbReference type="GO" id="GO:0003725">
    <property type="term" value="F:double-stranded RNA binding"/>
    <property type="evidence" value="ECO:0007669"/>
    <property type="project" value="TreeGrafter"/>
</dbReference>
<dbReference type="GO" id="GO:0005886">
    <property type="term" value="C:plasma membrane"/>
    <property type="evidence" value="ECO:0007669"/>
    <property type="project" value="TreeGrafter"/>
</dbReference>
<keyword evidence="7" id="KW-1185">Reference proteome</keyword>
<evidence type="ECO:0000313" key="6">
    <source>
        <dbReference type="EMBL" id="KAF7997423.1"/>
    </source>
</evidence>
<feature type="domain" description="DRBM" evidence="5">
    <location>
        <begin position="694"/>
        <end position="761"/>
    </location>
</feature>
<dbReference type="GO" id="GO:0098964">
    <property type="term" value="P:anterograde dendritic transport of messenger ribonucleoprotein complex"/>
    <property type="evidence" value="ECO:0007669"/>
    <property type="project" value="TreeGrafter"/>
</dbReference>
<evidence type="ECO:0000256" key="3">
    <source>
        <dbReference type="PROSITE-ProRule" id="PRU00266"/>
    </source>
</evidence>
<evidence type="ECO:0000256" key="2">
    <source>
        <dbReference type="ARBA" id="ARBA00022884"/>
    </source>
</evidence>
<feature type="region of interest" description="Disordered" evidence="4">
    <location>
        <begin position="596"/>
        <end position="695"/>
    </location>
</feature>
<dbReference type="GO" id="GO:0003729">
    <property type="term" value="F:mRNA binding"/>
    <property type="evidence" value="ECO:0007669"/>
    <property type="project" value="TreeGrafter"/>
</dbReference>
<feature type="compositionally biased region" description="Low complexity" evidence="4">
    <location>
        <begin position="249"/>
        <end position="263"/>
    </location>
</feature>